<dbReference type="SUPFAM" id="SSF52266">
    <property type="entry name" value="SGNH hydrolase"/>
    <property type="match status" value="1"/>
</dbReference>
<dbReference type="Pfam" id="PF13472">
    <property type="entry name" value="Lipase_GDSL_2"/>
    <property type="match status" value="1"/>
</dbReference>
<dbReference type="InterPro" id="IPR037459">
    <property type="entry name" value="RhgT-like"/>
</dbReference>
<evidence type="ECO:0000256" key="1">
    <source>
        <dbReference type="ARBA" id="ARBA00008668"/>
    </source>
</evidence>
<evidence type="ECO:0000259" key="4">
    <source>
        <dbReference type="Pfam" id="PF13472"/>
    </source>
</evidence>
<dbReference type="PANTHER" id="PTHR43695:SF1">
    <property type="entry name" value="RHAMNOGALACTURONAN ACETYLESTERASE"/>
    <property type="match status" value="1"/>
</dbReference>
<feature type="chain" id="PRO_5018069441" evidence="3">
    <location>
        <begin position="18"/>
        <end position="245"/>
    </location>
</feature>
<organism evidence="5 6">
    <name type="scientific">Gallaecimonas pentaromativorans</name>
    <dbReference type="NCBI Taxonomy" id="584787"/>
    <lineage>
        <taxon>Bacteria</taxon>
        <taxon>Pseudomonadati</taxon>
        <taxon>Pseudomonadota</taxon>
        <taxon>Gammaproteobacteria</taxon>
        <taxon>Enterobacterales</taxon>
        <taxon>Gallaecimonadaceae</taxon>
        <taxon>Gallaecimonas</taxon>
    </lineage>
</organism>
<sequence length="245" mass="27545">MKNVLLLISALWLFGCASTTLRPQHLYLAGDSTMAEKLPEKRPETGWGEELQHAFKPQMQVVNLAKNGRSTRTFISEGRWQSLMAALQSGDWVFIQFGHNDESKEKVDRYTAPDAFRQNLERFVAEVRAKGANPVLLTPVMRRRFDDNGQFYDVHGVYPDITRGVAMDKKVPLLDMHRRSEAVLVKLGAEPSRALFLQLKPGQNPNYPKGVEDNTHFNPKGAEAMNALAVAAIREQLPALAAYLK</sequence>
<dbReference type="PANTHER" id="PTHR43695">
    <property type="entry name" value="PUTATIVE (AFU_ORTHOLOGUE AFUA_2G17250)-RELATED"/>
    <property type="match status" value="1"/>
</dbReference>
<keyword evidence="3" id="KW-0732">Signal</keyword>
<dbReference type="PROSITE" id="PS51257">
    <property type="entry name" value="PROKAR_LIPOPROTEIN"/>
    <property type="match status" value="1"/>
</dbReference>
<reference evidence="5 6" key="1">
    <citation type="submission" date="2018-11" db="EMBL/GenBank/DDBJ databases">
        <title>Genomic Encyclopedia of Type Strains, Phase IV (KMG-IV): sequencing the most valuable type-strain genomes for metagenomic binning, comparative biology and taxonomic classification.</title>
        <authorList>
            <person name="Goeker M."/>
        </authorList>
    </citation>
    <scope>NUCLEOTIDE SEQUENCE [LARGE SCALE GENOMIC DNA]</scope>
    <source>
        <strain evidence="5 6">DSM 21945</strain>
    </source>
</reference>
<gene>
    <name evidence="5" type="ORF">EDC28_109178</name>
</gene>
<dbReference type="STRING" id="584787.GCA_001247655_01622"/>
<dbReference type="RefSeq" id="WP_170164155.1">
    <property type="nucleotide sequence ID" value="NZ_RJUL01000009.1"/>
</dbReference>
<dbReference type="InterPro" id="IPR036514">
    <property type="entry name" value="SGNH_hydro_sf"/>
</dbReference>
<dbReference type="Proteomes" id="UP000268033">
    <property type="component" value="Unassembled WGS sequence"/>
</dbReference>
<dbReference type="Gene3D" id="3.40.50.1110">
    <property type="entry name" value="SGNH hydrolase"/>
    <property type="match status" value="1"/>
</dbReference>
<keyword evidence="6" id="KW-1185">Reference proteome</keyword>
<keyword evidence="2" id="KW-0378">Hydrolase</keyword>
<protein>
    <submittedName>
        <fullName evidence="5">Lysophospholipase L1-like esterase</fullName>
    </submittedName>
</protein>
<dbReference type="AlphaFoldDB" id="A0A3N1P4V6"/>
<dbReference type="CDD" id="cd01821">
    <property type="entry name" value="Rhamnogalacturan_acetylesterase_like"/>
    <property type="match status" value="1"/>
</dbReference>
<accession>A0A3N1P4V6</accession>
<comment type="caution">
    <text evidence="5">The sequence shown here is derived from an EMBL/GenBank/DDBJ whole genome shotgun (WGS) entry which is preliminary data.</text>
</comment>
<evidence type="ECO:0000313" key="5">
    <source>
        <dbReference type="EMBL" id="ROQ22688.1"/>
    </source>
</evidence>
<feature type="signal peptide" evidence="3">
    <location>
        <begin position="1"/>
        <end position="17"/>
    </location>
</feature>
<evidence type="ECO:0000256" key="3">
    <source>
        <dbReference type="SAM" id="SignalP"/>
    </source>
</evidence>
<feature type="domain" description="SGNH hydrolase-type esterase" evidence="4">
    <location>
        <begin position="30"/>
        <end position="223"/>
    </location>
</feature>
<evidence type="ECO:0000256" key="2">
    <source>
        <dbReference type="ARBA" id="ARBA00022801"/>
    </source>
</evidence>
<proteinExistence type="inferred from homology"/>
<comment type="similarity">
    <text evidence="1">Belongs to the 'GDSL' lipolytic enzyme family.</text>
</comment>
<dbReference type="EMBL" id="RJUL01000009">
    <property type="protein sequence ID" value="ROQ22688.1"/>
    <property type="molecule type" value="Genomic_DNA"/>
</dbReference>
<evidence type="ECO:0000313" key="6">
    <source>
        <dbReference type="Proteomes" id="UP000268033"/>
    </source>
</evidence>
<dbReference type="GO" id="GO:0016788">
    <property type="term" value="F:hydrolase activity, acting on ester bonds"/>
    <property type="evidence" value="ECO:0007669"/>
    <property type="project" value="UniProtKB-ARBA"/>
</dbReference>
<name>A0A3N1P4V6_9GAMM</name>
<dbReference type="InterPro" id="IPR013830">
    <property type="entry name" value="SGNH_hydro"/>
</dbReference>